<keyword evidence="2" id="KW-0732">Signal</keyword>
<evidence type="ECO:0000313" key="4">
    <source>
        <dbReference type="EMBL" id="MBR0598480.1"/>
    </source>
</evidence>
<dbReference type="Gene3D" id="3.10.450.40">
    <property type="match status" value="1"/>
</dbReference>
<feature type="signal peptide" evidence="2">
    <location>
        <begin position="1"/>
        <end position="24"/>
    </location>
</feature>
<feature type="domain" description="PepSY" evidence="3">
    <location>
        <begin position="70"/>
        <end position="127"/>
    </location>
</feature>
<feature type="region of interest" description="Disordered" evidence="1">
    <location>
        <begin position="29"/>
        <end position="75"/>
    </location>
</feature>
<dbReference type="Proteomes" id="UP000675664">
    <property type="component" value="Unassembled WGS sequence"/>
</dbReference>
<evidence type="ECO:0000313" key="5">
    <source>
        <dbReference type="Proteomes" id="UP000675664"/>
    </source>
</evidence>
<accession>A0A8J8B3M7</accession>
<dbReference type="RefSeq" id="WP_227018605.1">
    <property type="nucleotide sequence ID" value="NZ_JAGSND010000007.1"/>
</dbReference>
<feature type="compositionally biased region" description="Basic and acidic residues" evidence="1">
    <location>
        <begin position="128"/>
        <end position="153"/>
    </location>
</feature>
<feature type="region of interest" description="Disordered" evidence="1">
    <location>
        <begin position="127"/>
        <end position="164"/>
    </location>
</feature>
<dbReference type="AlphaFoldDB" id="A0A8J8B3M7"/>
<organism evidence="4 5">
    <name type="scientific">Sinanaerobacter chloroacetimidivorans</name>
    <dbReference type="NCBI Taxonomy" id="2818044"/>
    <lineage>
        <taxon>Bacteria</taxon>
        <taxon>Bacillati</taxon>
        <taxon>Bacillota</taxon>
        <taxon>Clostridia</taxon>
        <taxon>Peptostreptococcales</taxon>
        <taxon>Anaerovoracaceae</taxon>
        <taxon>Sinanaerobacter</taxon>
    </lineage>
</organism>
<feature type="chain" id="PRO_5035245507" evidence="2">
    <location>
        <begin position="25"/>
        <end position="164"/>
    </location>
</feature>
<evidence type="ECO:0000259" key="3">
    <source>
        <dbReference type="Pfam" id="PF03413"/>
    </source>
</evidence>
<feature type="compositionally biased region" description="Polar residues" evidence="1">
    <location>
        <begin position="29"/>
        <end position="43"/>
    </location>
</feature>
<protein>
    <submittedName>
        <fullName evidence="4">PepSY domain-containing protein</fullName>
    </submittedName>
</protein>
<evidence type="ECO:0000256" key="2">
    <source>
        <dbReference type="SAM" id="SignalP"/>
    </source>
</evidence>
<dbReference type="EMBL" id="JAGSND010000007">
    <property type="protein sequence ID" value="MBR0598480.1"/>
    <property type="molecule type" value="Genomic_DNA"/>
</dbReference>
<reference evidence="4" key="2">
    <citation type="submission" date="2021-04" db="EMBL/GenBank/DDBJ databases">
        <authorList>
            <person name="Liu J."/>
        </authorList>
    </citation>
    <scope>NUCLEOTIDE SEQUENCE</scope>
    <source>
        <strain evidence="4">BAD-6</strain>
    </source>
</reference>
<dbReference type="InterPro" id="IPR025711">
    <property type="entry name" value="PepSY"/>
</dbReference>
<gene>
    <name evidence="4" type="ORF">KCX82_11375</name>
</gene>
<feature type="compositionally biased region" description="Polar residues" evidence="1">
    <location>
        <begin position="63"/>
        <end position="75"/>
    </location>
</feature>
<comment type="caution">
    <text evidence="4">The sequence shown here is derived from an EMBL/GenBank/DDBJ whole genome shotgun (WGS) entry which is preliminary data.</text>
</comment>
<evidence type="ECO:0000256" key="1">
    <source>
        <dbReference type="SAM" id="MobiDB-lite"/>
    </source>
</evidence>
<reference evidence="4" key="1">
    <citation type="submission" date="2021-04" db="EMBL/GenBank/DDBJ databases">
        <title>Sinoanaerobacter chloroacetimidivorans sp. nov., an obligate anaerobic bacterium isolated from anaerobic sludge.</title>
        <authorList>
            <person name="Bao Y."/>
        </authorList>
    </citation>
    <scope>NUCLEOTIDE SEQUENCE</scope>
    <source>
        <strain evidence="4">BAD-6</strain>
    </source>
</reference>
<dbReference type="Pfam" id="PF03413">
    <property type="entry name" value="PepSY"/>
    <property type="match status" value="1"/>
</dbReference>
<sequence length="164" mass="17545">MNKKVITLVLVGVMALGGTVVAYATTNNAVSTAPNSSPQAVSEDQSKDQEDQNKESNDDQELTAANTKTAITEDQAKQTALASIKDGTVQSIQLEDEDGVVVYGVEIKSGNSTYDVKVDANTCSIVKSEQDNENGEKGKIEKESQDNDNVEHENDSEDPAGYED</sequence>
<proteinExistence type="predicted"/>
<keyword evidence="5" id="KW-1185">Reference proteome</keyword>
<feature type="compositionally biased region" description="Basic and acidic residues" evidence="1">
    <location>
        <begin position="44"/>
        <end position="57"/>
    </location>
</feature>
<feature type="compositionally biased region" description="Acidic residues" evidence="1">
    <location>
        <begin position="154"/>
        <end position="164"/>
    </location>
</feature>
<name>A0A8J8B3M7_9FIRM</name>